<name>A0A427YHL0_9TREE</name>
<sequence>MSLRRPSAPALPLPPFGSSFTSSLPPPPIHRNRSFARIAQLFGIGSSTPQEDDEDVTPPRRGSGSGNGSDKEQADDDDEGDSDEADAEGLKDEMTLLLDAQPSIASQYYAAAALPPYRSPAACLALANLLLRGSGLAPSDIQSDIQTQDKGKGKARANSVVASPISPIVFTRRTSKDSATSVHAQPVAVPVRTAAQRIFGFWRGSTSPPSISEEAPSASAILSPTSPSDRRGYDLVATGWAIPREGKRAVRDVEGMGIAGGWLVLGIAWIVDRELEKERQFQERRASHPAASTDNQGDDFVQTKEGTYVRNTDVQEDDDALVFGRPKSKGKAVGQGPQRGRHSQHVQQGTDETIVPTRREAPTPTDTSLNGSRSASAVDLSATSSASSGEKTSLGTKSDSTMLQTPVNESGGGRQADHSGPEYEEEEDEKVELETLDLLFDLVSTLLRLYRHGHIQAADPVALPPIASSNLPGVLRPQGDAQKARNVWRLGSVVARKLLELHIVGAPAAEWDGEEQQDAKRRNIESKRTAVEIMANYVLGMTALDGEAERYFRQIVSLGCTGHEYPDELVRQAATRLDIIQRTPGESPLLSKPSPKGSSTEYPFPKMMTPIKPPAESTATQPRRIATVSGGMPSIRPSPKRPTGHSRQTSIASFQSNFSASGILNTTAKSSASLASLTVYDDFAEAAPPSKLKRADGSAGSAIDLLRRLQEKSDAKVAEQERKDGQSRETVAHGARWPSLAGWTMGSPSPPASAESSPPSSLPTVGGVMVGSQSSGGTVRPPARRTSIIVPTKEDALSSPNSSPRRALHVAQRSEDLPPHLVPPVLRTIASSPQFPIFPASNTSPPSGSGASTPRRRLPFEPDENLKIAPIDPTLAAAEMASALTKHVACVWSLGVEEASDRPIASAKEDESTPQQKQWCLVNRKRERKGALSCQRSNQSNLVADGNRLLAL</sequence>
<evidence type="ECO:0000313" key="3">
    <source>
        <dbReference type="Proteomes" id="UP000279259"/>
    </source>
</evidence>
<feature type="region of interest" description="Disordered" evidence="1">
    <location>
        <begin position="628"/>
        <end position="647"/>
    </location>
</feature>
<accession>A0A427YHL0</accession>
<reference evidence="2 3" key="1">
    <citation type="submission" date="2018-11" db="EMBL/GenBank/DDBJ databases">
        <title>Genome sequence of Saitozyma podzolica DSM 27192.</title>
        <authorList>
            <person name="Aliyu H."/>
            <person name="Gorte O."/>
            <person name="Ochsenreither K."/>
        </authorList>
    </citation>
    <scope>NUCLEOTIDE SEQUENCE [LARGE SCALE GENOMIC DNA]</scope>
    <source>
        <strain evidence="2 3">DSM 27192</strain>
    </source>
</reference>
<dbReference type="AlphaFoldDB" id="A0A427YHL0"/>
<feature type="compositionally biased region" description="Acidic residues" evidence="1">
    <location>
        <begin position="73"/>
        <end position="86"/>
    </location>
</feature>
<feature type="compositionally biased region" description="Low complexity" evidence="1">
    <location>
        <begin position="584"/>
        <end position="599"/>
    </location>
</feature>
<dbReference type="Proteomes" id="UP000279259">
    <property type="component" value="Unassembled WGS sequence"/>
</dbReference>
<keyword evidence="3" id="KW-1185">Reference proteome</keyword>
<feature type="compositionally biased region" description="Polar residues" evidence="1">
    <location>
        <begin position="364"/>
        <end position="408"/>
    </location>
</feature>
<feature type="compositionally biased region" description="Low complexity" evidence="1">
    <location>
        <begin position="752"/>
        <end position="777"/>
    </location>
</feature>
<dbReference type="EMBL" id="RSCD01000010">
    <property type="protein sequence ID" value="RSH90414.1"/>
    <property type="molecule type" value="Genomic_DNA"/>
</dbReference>
<organism evidence="2 3">
    <name type="scientific">Saitozyma podzolica</name>
    <dbReference type="NCBI Taxonomy" id="1890683"/>
    <lineage>
        <taxon>Eukaryota</taxon>
        <taxon>Fungi</taxon>
        <taxon>Dikarya</taxon>
        <taxon>Basidiomycota</taxon>
        <taxon>Agaricomycotina</taxon>
        <taxon>Tremellomycetes</taxon>
        <taxon>Tremellales</taxon>
        <taxon>Trimorphomycetaceae</taxon>
        <taxon>Saitozyma</taxon>
    </lineage>
</organism>
<evidence type="ECO:0000313" key="2">
    <source>
        <dbReference type="EMBL" id="RSH90414.1"/>
    </source>
</evidence>
<feature type="region of interest" description="Disordered" evidence="1">
    <location>
        <begin position="281"/>
        <end position="430"/>
    </location>
</feature>
<comment type="caution">
    <text evidence="2">The sequence shown here is derived from an EMBL/GenBank/DDBJ whole genome shotgun (WGS) entry which is preliminary data.</text>
</comment>
<dbReference type="OrthoDB" id="2526979at2759"/>
<evidence type="ECO:0000256" key="1">
    <source>
        <dbReference type="SAM" id="MobiDB-lite"/>
    </source>
</evidence>
<feature type="region of interest" description="Disordered" evidence="1">
    <location>
        <begin position="836"/>
        <end position="856"/>
    </location>
</feature>
<feature type="compositionally biased region" description="Low complexity" evidence="1">
    <location>
        <begin position="839"/>
        <end position="853"/>
    </location>
</feature>
<feature type="region of interest" description="Disordered" evidence="1">
    <location>
        <begin position="1"/>
        <end position="86"/>
    </location>
</feature>
<feature type="region of interest" description="Disordered" evidence="1">
    <location>
        <begin position="712"/>
        <end position="788"/>
    </location>
</feature>
<dbReference type="STRING" id="1890683.A0A427YHL0"/>
<feature type="compositionally biased region" description="Basic and acidic residues" evidence="1">
    <location>
        <begin position="712"/>
        <end position="731"/>
    </location>
</feature>
<feature type="region of interest" description="Disordered" evidence="1">
    <location>
        <begin position="581"/>
        <end position="604"/>
    </location>
</feature>
<feature type="region of interest" description="Disordered" evidence="1">
    <location>
        <begin position="207"/>
        <end position="226"/>
    </location>
</feature>
<gene>
    <name evidence="2" type="ORF">EHS25_001019</name>
</gene>
<protein>
    <submittedName>
        <fullName evidence="2">Uncharacterized protein</fullName>
    </submittedName>
</protein>
<feature type="compositionally biased region" description="Low complexity" evidence="1">
    <location>
        <begin position="207"/>
        <end position="224"/>
    </location>
</feature>
<proteinExistence type="predicted"/>